<evidence type="ECO:0000313" key="1">
    <source>
        <dbReference type="EMBL" id="KAK7497765.1"/>
    </source>
</evidence>
<dbReference type="AlphaFoldDB" id="A0ABD0LEA7"/>
<comment type="caution">
    <text evidence="1">The sequence shown here is derived from an EMBL/GenBank/DDBJ whole genome shotgun (WGS) entry which is preliminary data.</text>
</comment>
<sequence>MAEKHCNDRFSRFSHAKLPMTEGLAMMKSVALRLRPPRLKSSRPRVMISETLPEPQHEALNCTLDKKLIIYARIAPRCDGKVETLFLGNYTIDNGTADWVFQKTTACVSNKSINDKASGDRTHRRVREMCDSLDEVDYVCLQHPISVRWLSLGRAVYAVKNVNPALVLELEETQRGNAASAKAGAPSGGEHKRCLETFERARDSFIQELIDSLTERFPAGHLSVISALAAIFDVERYPAIG</sequence>
<gene>
    <name evidence="1" type="ORF">BaRGS_00010899</name>
</gene>
<name>A0ABD0LEA7_9CAEN</name>
<reference evidence="1 2" key="1">
    <citation type="journal article" date="2023" name="Sci. Data">
        <title>Genome assembly of the Korean intertidal mud-creeper Batillaria attramentaria.</title>
        <authorList>
            <person name="Patra A.K."/>
            <person name="Ho P.T."/>
            <person name="Jun S."/>
            <person name="Lee S.J."/>
            <person name="Kim Y."/>
            <person name="Won Y.J."/>
        </authorList>
    </citation>
    <scope>NUCLEOTIDE SEQUENCE [LARGE SCALE GENOMIC DNA]</scope>
    <source>
        <strain evidence="1">Wonlab-2016</strain>
    </source>
</reference>
<organism evidence="1 2">
    <name type="scientific">Batillaria attramentaria</name>
    <dbReference type="NCBI Taxonomy" id="370345"/>
    <lineage>
        <taxon>Eukaryota</taxon>
        <taxon>Metazoa</taxon>
        <taxon>Spiralia</taxon>
        <taxon>Lophotrochozoa</taxon>
        <taxon>Mollusca</taxon>
        <taxon>Gastropoda</taxon>
        <taxon>Caenogastropoda</taxon>
        <taxon>Sorbeoconcha</taxon>
        <taxon>Cerithioidea</taxon>
        <taxon>Batillariidae</taxon>
        <taxon>Batillaria</taxon>
    </lineage>
</organism>
<protein>
    <submittedName>
        <fullName evidence="1">Uncharacterized protein</fullName>
    </submittedName>
</protein>
<accession>A0ABD0LEA7</accession>
<dbReference type="Proteomes" id="UP001519460">
    <property type="component" value="Unassembled WGS sequence"/>
</dbReference>
<evidence type="ECO:0000313" key="2">
    <source>
        <dbReference type="Proteomes" id="UP001519460"/>
    </source>
</evidence>
<keyword evidence="2" id="KW-1185">Reference proteome</keyword>
<dbReference type="EMBL" id="JACVVK020000055">
    <property type="protein sequence ID" value="KAK7497765.1"/>
    <property type="molecule type" value="Genomic_DNA"/>
</dbReference>
<proteinExistence type="predicted"/>